<evidence type="ECO:0000256" key="4">
    <source>
        <dbReference type="ARBA" id="ARBA00006206"/>
    </source>
</evidence>
<protein>
    <recommendedName>
        <fullName evidence="7 11">Aldose 1-epimerase</fullName>
        <ecNumber evidence="6 11">5.1.3.3</ecNumber>
    </recommendedName>
</protein>
<evidence type="ECO:0000256" key="9">
    <source>
        <dbReference type="ARBA" id="ARBA00023235"/>
    </source>
</evidence>
<dbReference type="Pfam" id="PF01263">
    <property type="entry name" value="Aldose_epim"/>
    <property type="match status" value="1"/>
</dbReference>
<dbReference type="Proteomes" id="UP000004478">
    <property type="component" value="Unassembled WGS sequence"/>
</dbReference>
<dbReference type="InterPro" id="IPR008183">
    <property type="entry name" value="Aldose_1/G6P_1-epimerase"/>
</dbReference>
<evidence type="ECO:0000256" key="8">
    <source>
        <dbReference type="ARBA" id="ARBA00022837"/>
    </source>
</evidence>
<dbReference type="Gene3D" id="2.70.98.10">
    <property type="match status" value="1"/>
</dbReference>
<dbReference type="PANTHER" id="PTHR10091">
    <property type="entry name" value="ALDOSE-1-EPIMERASE"/>
    <property type="match status" value="1"/>
</dbReference>
<reference evidence="16 17" key="1">
    <citation type="journal article" date="2012" name="J. Bacteriol.">
        <title>Draft Genome Sequence of Cecembia lonarensis Strain LW9T, Isolated from Lonar Lake, a Haloalkaline Lake in India.</title>
        <authorList>
            <person name="Shivaji S."/>
            <person name="Ara S."/>
            <person name="Singh A."/>
            <person name="Pinnaka A.K."/>
        </authorList>
    </citation>
    <scope>NUCLEOTIDE SEQUENCE [LARGE SCALE GENOMIC DNA]</scope>
    <source>
        <strain evidence="16 17">LW9</strain>
    </source>
</reference>
<accession>K1L0J2</accession>
<sequence length="367" mass="40900">MPDPGKEIKQPMSPQLESKTFGVSPKGDEITLFSLFIKDQIKVSVMNYGATWTHLLLPDRNGKMEDTVLGFDDLEGYLQKDYQDNYCYIGSTVGRVAGRLSGNQFTIDDKTYHLPPNQGETHLHGGIEGWDKKIWAAAPFETDNSVGITFYYKSPDGEENYPGTVEVWVTYTLDITGKLEISYRAISDKKTVINPTNHSYFNLSGDFSQSIEAHEFFVDTDHYLPINENSLPTGEVAHVAGTPFDFRTPKPISEQIHKKDEQLKLAGGIDHCFALKESETCATLFHPGTGRKLTLSTTAPGLQVYTSNYLNQSFAGKGGVKFDRRAAICLETQHFPDAANQPEFPSTLLLPGEVFQSRTVFAFSVEK</sequence>
<evidence type="ECO:0000256" key="6">
    <source>
        <dbReference type="ARBA" id="ARBA00013185"/>
    </source>
</evidence>
<evidence type="ECO:0000313" key="17">
    <source>
        <dbReference type="Proteomes" id="UP000004478"/>
    </source>
</evidence>
<dbReference type="InterPro" id="IPR011013">
    <property type="entry name" value="Gal_mutarotase_sf_dom"/>
</dbReference>
<evidence type="ECO:0000256" key="12">
    <source>
        <dbReference type="PIRSR" id="PIRSR005096-1"/>
    </source>
</evidence>
<dbReference type="GO" id="GO:0005737">
    <property type="term" value="C:cytoplasm"/>
    <property type="evidence" value="ECO:0007669"/>
    <property type="project" value="TreeGrafter"/>
</dbReference>
<dbReference type="InterPro" id="IPR047215">
    <property type="entry name" value="Galactose_mutarotase-like"/>
</dbReference>
<feature type="active site" description="Proton donor" evidence="12">
    <location>
        <position position="198"/>
    </location>
</feature>
<comment type="catalytic activity">
    <reaction evidence="1 11">
        <text>alpha-D-glucose = beta-D-glucose</text>
        <dbReference type="Rhea" id="RHEA:10264"/>
        <dbReference type="ChEBI" id="CHEBI:15903"/>
        <dbReference type="ChEBI" id="CHEBI:17925"/>
        <dbReference type="EC" id="5.1.3.3"/>
    </reaction>
</comment>
<dbReference type="EMBL" id="AMGM01000016">
    <property type="protein sequence ID" value="EKB49925.1"/>
    <property type="molecule type" value="Genomic_DNA"/>
</dbReference>
<name>K1L0J2_CECL9</name>
<comment type="pathway">
    <text evidence="3 11">Carbohydrate metabolism; hexose metabolism.</text>
</comment>
<evidence type="ECO:0000256" key="5">
    <source>
        <dbReference type="ARBA" id="ARBA00011245"/>
    </source>
</evidence>
<dbReference type="GO" id="GO:0006006">
    <property type="term" value="P:glucose metabolic process"/>
    <property type="evidence" value="ECO:0007669"/>
    <property type="project" value="TreeGrafter"/>
</dbReference>
<dbReference type="EC" id="5.1.3.3" evidence="6 11"/>
<evidence type="ECO:0000256" key="14">
    <source>
        <dbReference type="PIRSR" id="PIRSR005096-3"/>
    </source>
</evidence>
<evidence type="ECO:0000256" key="3">
    <source>
        <dbReference type="ARBA" id="ARBA00005028"/>
    </source>
</evidence>
<dbReference type="UniPathway" id="UPA00242"/>
<dbReference type="InterPro" id="IPR015443">
    <property type="entry name" value="Aldose_1-epimerase"/>
</dbReference>
<comment type="caution">
    <text evidence="16">The sequence shown here is derived from an EMBL/GenBank/DDBJ whole genome shotgun (WGS) entry which is preliminary data.</text>
</comment>
<evidence type="ECO:0000256" key="2">
    <source>
        <dbReference type="ARBA" id="ARBA00001913"/>
    </source>
</evidence>
<feature type="binding site" evidence="14">
    <location>
        <begin position="198"/>
        <end position="200"/>
    </location>
    <ligand>
        <name>beta-D-galactose</name>
        <dbReference type="ChEBI" id="CHEBI:27667"/>
    </ligand>
</feature>
<dbReference type="PANTHER" id="PTHR10091:SF0">
    <property type="entry name" value="GALACTOSE MUTAROTASE"/>
    <property type="match status" value="1"/>
</dbReference>
<dbReference type="GO" id="GO:0030246">
    <property type="term" value="F:carbohydrate binding"/>
    <property type="evidence" value="ECO:0007669"/>
    <property type="project" value="InterPro"/>
</dbReference>
<keyword evidence="17" id="KW-1185">Reference proteome</keyword>
<dbReference type="PIRSF" id="PIRSF005096">
    <property type="entry name" value="GALM"/>
    <property type="match status" value="1"/>
</dbReference>
<evidence type="ECO:0000256" key="15">
    <source>
        <dbReference type="SAM" id="MobiDB-lite"/>
    </source>
</evidence>
<dbReference type="PROSITE" id="PS00545">
    <property type="entry name" value="ALDOSE_1_EPIMERASE"/>
    <property type="match status" value="1"/>
</dbReference>
<evidence type="ECO:0000256" key="13">
    <source>
        <dbReference type="PIRSR" id="PIRSR005096-2"/>
    </source>
</evidence>
<evidence type="ECO:0000256" key="7">
    <source>
        <dbReference type="ARBA" id="ARBA00014165"/>
    </source>
</evidence>
<keyword evidence="10 11" id="KW-0119">Carbohydrate metabolism</keyword>
<feature type="active site" description="Proton acceptor" evidence="12">
    <location>
        <position position="331"/>
    </location>
</feature>
<dbReference type="AlphaFoldDB" id="K1L0J2"/>
<evidence type="ECO:0000256" key="10">
    <source>
        <dbReference type="ARBA" id="ARBA00023277"/>
    </source>
</evidence>
<evidence type="ECO:0000256" key="1">
    <source>
        <dbReference type="ARBA" id="ARBA00001614"/>
    </source>
</evidence>
<keyword evidence="8" id="KW-0106">Calcium</keyword>
<evidence type="ECO:0000313" key="16">
    <source>
        <dbReference type="EMBL" id="EKB49925.1"/>
    </source>
</evidence>
<gene>
    <name evidence="16" type="primary">mro_1</name>
    <name evidence="16" type="ORF">B879_01478</name>
</gene>
<organism evidence="16 17">
    <name type="scientific">Cecembia lonarensis (strain CCUG 58316 / KCTC 22772 / LW9)</name>
    <dbReference type="NCBI Taxonomy" id="1225176"/>
    <lineage>
        <taxon>Bacteria</taxon>
        <taxon>Pseudomonadati</taxon>
        <taxon>Bacteroidota</taxon>
        <taxon>Cytophagia</taxon>
        <taxon>Cytophagales</taxon>
        <taxon>Cyclobacteriaceae</taxon>
        <taxon>Cecembia</taxon>
    </lineage>
</organism>
<evidence type="ECO:0000256" key="11">
    <source>
        <dbReference type="PIRNR" id="PIRNR005096"/>
    </source>
</evidence>
<dbReference type="NCBIfam" id="NF008277">
    <property type="entry name" value="PRK11055.1"/>
    <property type="match status" value="1"/>
</dbReference>
<keyword evidence="9 11" id="KW-0413">Isomerase</keyword>
<comment type="similarity">
    <text evidence="4 11">Belongs to the aldose epimerase family.</text>
</comment>
<dbReference type="SUPFAM" id="SSF74650">
    <property type="entry name" value="Galactose mutarotase-like"/>
    <property type="match status" value="1"/>
</dbReference>
<dbReference type="CDD" id="cd09019">
    <property type="entry name" value="galactose_mutarotase_like"/>
    <property type="match status" value="1"/>
</dbReference>
<proteinExistence type="inferred from homology"/>
<comment type="cofactor">
    <cofactor evidence="2">
        <name>Ca(2+)</name>
        <dbReference type="ChEBI" id="CHEBI:29108"/>
    </cofactor>
</comment>
<dbReference type="GO" id="GO:0033499">
    <property type="term" value="P:galactose catabolic process via UDP-galactose, Leloir pathway"/>
    <property type="evidence" value="ECO:0007669"/>
    <property type="project" value="TreeGrafter"/>
</dbReference>
<dbReference type="InterPro" id="IPR018052">
    <property type="entry name" value="Ald1_epimerase_CS"/>
</dbReference>
<dbReference type="GO" id="GO:0004034">
    <property type="term" value="F:aldose 1-epimerase activity"/>
    <property type="evidence" value="ECO:0007669"/>
    <property type="project" value="UniProtKB-EC"/>
</dbReference>
<feature type="region of interest" description="Disordered" evidence="15">
    <location>
        <begin position="1"/>
        <end position="22"/>
    </location>
</feature>
<dbReference type="PATRIC" id="fig|1225176.3.peg.1572"/>
<feature type="binding site" evidence="13">
    <location>
        <position position="270"/>
    </location>
    <ligand>
        <name>beta-D-galactose</name>
        <dbReference type="ChEBI" id="CHEBI:27667"/>
    </ligand>
</feature>
<dbReference type="InterPro" id="IPR014718">
    <property type="entry name" value="GH-type_carb-bd"/>
</dbReference>
<comment type="subunit">
    <text evidence="5">Monomer.</text>
</comment>